<sequence>MRSASALSWLRPRRPQPSSDTHSISSDTSSIPYHATPVAHLSTPTASTRDPPSPPLRSSSHPSSSYPARKTSKHRSSSSSFPSRHCPSASSQSDIFPAQRLHPIEPHHPSSFADSRGLASTITPPHSIDAPSPPPTPPSRPAAPFSPLWRKPPVFRRKHPSNMAQPAATIDPVFGAEQTEDRPPHSDGEQMLIRLLRTSLGPKAQAIAVRLANKTPLTSPSTFSYLICQGSEDEDVDIVRRQLVSGRLYPDGMRFAATAWANLLLGDRFFAANSRQRHELVYRRSTCTCIICRVRSAQPPSSASTPPHLPAVSDEESTVSVQPTIVRTPSHSAMANFVVRYRLPSIEQLERIGASSSSKVLEIGSVVRLNYRASAKLKLTDEVRELFGHLAYTGPISHEDVYRKVTTIGVHYYLYNKGKKERKVYIQGHLVRLPINVGVIKLGTQPMYMPELGAYYCLHRKQIMSVYVGEIVLEGNSFSSFIKTGIHFYIGFGEERGVCPVYPNKTLGKARKLGINELLLHHHMVDDLEVKCI</sequence>
<feature type="compositionally biased region" description="Low complexity" evidence="1">
    <location>
        <begin position="297"/>
        <end position="306"/>
    </location>
</feature>
<feature type="compositionally biased region" description="Low complexity" evidence="1">
    <location>
        <begin position="56"/>
        <end position="67"/>
    </location>
</feature>
<feature type="compositionally biased region" description="Low complexity" evidence="1">
    <location>
        <begin position="18"/>
        <end position="31"/>
    </location>
</feature>
<gene>
    <name evidence="2" type="ORF">BWQ96_10746</name>
</gene>
<keyword evidence="3" id="KW-1185">Reference proteome</keyword>
<reference evidence="2 3" key="1">
    <citation type="journal article" date="2018" name="Mol. Biol. Evol.">
        <title>Analysis of the draft genome of the red seaweed Gracilariopsis chorda provides insights into genome size evolution in Rhodophyta.</title>
        <authorList>
            <person name="Lee J."/>
            <person name="Yang E.C."/>
            <person name="Graf L."/>
            <person name="Yang J.H."/>
            <person name="Qiu H."/>
            <person name="Zel Zion U."/>
            <person name="Chan C.X."/>
            <person name="Stephens T.G."/>
            <person name="Weber A.P.M."/>
            <person name="Boo G.H."/>
            <person name="Boo S.M."/>
            <person name="Kim K.M."/>
            <person name="Shin Y."/>
            <person name="Jung M."/>
            <person name="Lee S.J."/>
            <person name="Yim H.S."/>
            <person name="Lee J.H."/>
            <person name="Bhattacharya D."/>
            <person name="Yoon H.S."/>
        </authorList>
    </citation>
    <scope>NUCLEOTIDE SEQUENCE [LARGE SCALE GENOMIC DNA]</scope>
    <source>
        <strain evidence="2 3">SKKU-2015</strain>
        <tissue evidence="2">Whole body</tissue>
    </source>
</reference>
<dbReference type="EMBL" id="NBIV01000723">
    <property type="protein sequence ID" value="PXF39557.1"/>
    <property type="molecule type" value="Genomic_DNA"/>
</dbReference>
<evidence type="ECO:0000256" key="1">
    <source>
        <dbReference type="SAM" id="MobiDB-lite"/>
    </source>
</evidence>
<protein>
    <submittedName>
        <fullName evidence="2">Uncharacterized protein</fullName>
    </submittedName>
</protein>
<accession>A0A2V3IBS2</accession>
<dbReference type="Proteomes" id="UP000247409">
    <property type="component" value="Unassembled WGS sequence"/>
</dbReference>
<comment type="caution">
    <text evidence="2">The sequence shown here is derived from an EMBL/GenBank/DDBJ whole genome shotgun (WGS) entry which is preliminary data.</text>
</comment>
<feature type="compositionally biased region" description="Low complexity" evidence="1">
    <location>
        <begin position="77"/>
        <end position="91"/>
    </location>
</feature>
<dbReference type="OrthoDB" id="8663at2759"/>
<organism evidence="2 3">
    <name type="scientific">Gracilariopsis chorda</name>
    <dbReference type="NCBI Taxonomy" id="448386"/>
    <lineage>
        <taxon>Eukaryota</taxon>
        <taxon>Rhodophyta</taxon>
        <taxon>Florideophyceae</taxon>
        <taxon>Rhodymeniophycidae</taxon>
        <taxon>Gracilariales</taxon>
        <taxon>Gracilariaceae</taxon>
        <taxon>Gracilariopsis</taxon>
    </lineage>
</organism>
<evidence type="ECO:0000313" key="3">
    <source>
        <dbReference type="Proteomes" id="UP000247409"/>
    </source>
</evidence>
<name>A0A2V3IBS2_9FLOR</name>
<evidence type="ECO:0000313" key="2">
    <source>
        <dbReference type="EMBL" id="PXF39557.1"/>
    </source>
</evidence>
<feature type="region of interest" description="Disordered" evidence="1">
    <location>
        <begin position="1"/>
        <end position="171"/>
    </location>
</feature>
<feature type="compositionally biased region" description="Pro residues" evidence="1">
    <location>
        <begin position="131"/>
        <end position="141"/>
    </location>
</feature>
<proteinExistence type="predicted"/>
<feature type="region of interest" description="Disordered" evidence="1">
    <location>
        <begin position="297"/>
        <end position="316"/>
    </location>
</feature>
<dbReference type="AlphaFoldDB" id="A0A2V3IBS2"/>